<feature type="transmembrane region" description="Helical" evidence="1">
    <location>
        <begin position="273"/>
        <end position="294"/>
    </location>
</feature>
<evidence type="ECO:0000313" key="6">
    <source>
        <dbReference type="Proteomes" id="UP001326715"/>
    </source>
</evidence>
<dbReference type="STRING" id="1004.SAMN05661012_00977"/>
<protein>
    <submittedName>
        <fullName evidence="3">Acyltransferase family protein</fullName>
    </submittedName>
</protein>
<name>A0A1K1MX20_9BACT</name>
<feature type="transmembrane region" description="Helical" evidence="1">
    <location>
        <begin position="315"/>
        <end position="334"/>
    </location>
</feature>
<dbReference type="InterPro" id="IPR050623">
    <property type="entry name" value="Glucan_succinyl_AcylTrfase"/>
</dbReference>
<dbReference type="Proteomes" id="UP001326715">
    <property type="component" value="Chromosome"/>
</dbReference>
<sequence length="376" mass="44285">MHPKERIHYLDWLRISAFALLILFHSWQPFNHFHWLIKSPYKTVLADILTVFFHTWRLYLIFFVSGVGTFLALKSRQQQFLKDRFQRLIIPFLFGIIFIIPCQYYYQKLQKQPDLLFWDFMAHYPRFIATRPYRFDLFQWLLELGIHLWYLPSLYIMTIVLYPLLKHMNASRTIHVLTQRPSLLMLFALPVMLTFMLLKPIFPEYTSVADFITYALLFVYGYVFIKEHAQALPVLHKNGLRLLVAGILSSILLIGCLLVPSLKEAAFHPAYTVNHSIVAVLLGISAFSWPLYFVNLYSRRFNFSSKLLPEFNRSVLPVYIMHQTIIVVGGYYIIALVKNGILQFILIVSLTVLLSIPFYLLVKKFRLSRFLFGIRG</sequence>
<keyword evidence="1" id="KW-1133">Transmembrane helix</keyword>
<evidence type="ECO:0000259" key="2">
    <source>
        <dbReference type="Pfam" id="PF01757"/>
    </source>
</evidence>
<dbReference type="RefSeq" id="WP_072357462.1">
    <property type="nucleotide sequence ID" value="NZ_CP139972.1"/>
</dbReference>
<keyword evidence="6" id="KW-1185">Reference proteome</keyword>
<feature type="transmembrane region" description="Helical" evidence="1">
    <location>
        <begin position="183"/>
        <end position="202"/>
    </location>
</feature>
<feature type="transmembrane region" description="Helical" evidence="1">
    <location>
        <begin position="48"/>
        <end position="73"/>
    </location>
</feature>
<accession>A0A1K1MX20</accession>
<feature type="transmembrane region" description="Helical" evidence="1">
    <location>
        <begin position="140"/>
        <end position="162"/>
    </location>
</feature>
<dbReference type="Proteomes" id="UP000183788">
    <property type="component" value="Unassembled WGS sequence"/>
</dbReference>
<reference evidence="3 5" key="1">
    <citation type="submission" date="2016-11" db="EMBL/GenBank/DDBJ databases">
        <authorList>
            <person name="Jaros S."/>
            <person name="Januszkiewicz K."/>
            <person name="Wedrychowicz H."/>
        </authorList>
    </citation>
    <scope>NUCLEOTIDE SEQUENCE [LARGE SCALE GENOMIC DNA]</scope>
    <source>
        <strain evidence="3 5">DSM 784</strain>
    </source>
</reference>
<dbReference type="AlphaFoldDB" id="A0A1K1MX20"/>
<evidence type="ECO:0000313" key="5">
    <source>
        <dbReference type="Proteomes" id="UP000183788"/>
    </source>
</evidence>
<dbReference type="PANTHER" id="PTHR36927">
    <property type="entry name" value="BLR4337 PROTEIN"/>
    <property type="match status" value="1"/>
</dbReference>
<organism evidence="3 5">
    <name type="scientific">Chitinophaga sancti</name>
    <dbReference type="NCBI Taxonomy" id="1004"/>
    <lineage>
        <taxon>Bacteria</taxon>
        <taxon>Pseudomonadati</taxon>
        <taxon>Bacteroidota</taxon>
        <taxon>Chitinophagia</taxon>
        <taxon>Chitinophagales</taxon>
        <taxon>Chitinophagaceae</taxon>
        <taxon>Chitinophaga</taxon>
    </lineage>
</organism>
<feature type="transmembrane region" description="Helical" evidence="1">
    <location>
        <begin position="208"/>
        <end position="225"/>
    </location>
</feature>
<proteinExistence type="predicted"/>
<dbReference type="GO" id="GO:0016747">
    <property type="term" value="F:acyltransferase activity, transferring groups other than amino-acyl groups"/>
    <property type="evidence" value="ECO:0007669"/>
    <property type="project" value="InterPro"/>
</dbReference>
<feature type="transmembrane region" description="Helical" evidence="1">
    <location>
        <begin position="12"/>
        <end position="28"/>
    </location>
</feature>
<evidence type="ECO:0000313" key="4">
    <source>
        <dbReference type="EMBL" id="WQG91303.1"/>
    </source>
</evidence>
<feature type="transmembrane region" description="Helical" evidence="1">
    <location>
        <begin position="85"/>
        <end position="106"/>
    </location>
</feature>
<reference evidence="4 6" key="2">
    <citation type="submission" date="2023-11" db="EMBL/GenBank/DDBJ databases">
        <title>MicrobeMod: A computational toolkit for identifying prokaryotic methylation and restriction-modification with nanopore sequencing.</title>
        <authorList>
            <person name="Crits-Christoph A."/>
            <person name="Kang S.C."/>
            <person name="Lee H."/>
            <person name="Ostrov N."/>
        </authorList>
    </citation>
    <scope>NUCLEOTIDE SEQUENCE [LARGE SCALE GENOMIC DNA]</scope>
    <source>
        <strain evidence="4 6">ATCC 23090</strain>
    </source>
</reference>
<keyword evidence="1" id="KW-0812">Transmembrane</keyword>
<keyword evidence="3" id="KW-0012">Acyltransferase</keyword>
<gene>
    <name evidence="3" type="ORF">SAMN05661012_00977</name>
    <name evidence="4" type="ORF">SR876_07315</name>
</gene>
<feature type="transmembrane region" description="Helical" evidence="1">
    <location>
        <begin position="340"/>
        <end position="362"/>
    </location>
</feature>
<dbReference type="Pfam" id="PF01757">
    <property type="entry name" value="Acyl_transf_3"/>
    <property type="match status" value="1"/>
</dbReference>
<evidence type="ECO:0000313" key="3">
    <source>
        <dbReference type="EMBL" id="SFW27764.1"/>
    </source>
</evidence>
<dbReference type="EMBL" id="FPIZ01000002">
    <property type="protein sequence ID" value="SFW27764.1"/>
    <property type="molecule type" value="Genomic_DNA"/>
</dbReference>
<dbReference type="OrthoDB" id="9809782at2"/>
<feature type="domain" description="Acyltransferase 3" evidence="2">
    <location>
        <begin position="7"/>
        <end position="359"/>
    </location>
</feature>
<keyword evidence="3" id="KW-0808">Transferase</keyword>
<dbReference type="EMBL" id="CP140154">
    <property type="protein sequence ID" value="WQG91303.1"/>
    <property type="molecule type" value="Genomic_DNA"/>
</dbReference>
<keyword evidence="1" id="KW-0472">Membrane</keyword>
<evidence type="ECO:0000256" key="1">
    <source>
        <dbReference type="SAM" id="Phobius"/>
    </source>
</evidence>
<dbReference type="InterPro" id="IPR002656">
    <property type="entry name" value="Acyl_transf_3_dom"/>
</dbReference>
<feature type="transmembrane region" description="Helical" evidence="1">
    <location>
        <begin position="240"/>
        <end position="261"/>
    </location>
</feature>
<dbReference type="PANTHER" id="PTHR36927:SF3">
    <property type="entry name" value="GLUCANS BIOSYNTHESIS PROTEIN C"/>
    <property type="match status" value="1"/>
</dbReference>